<dbReference type="Proteomes" id="UP000199400">
    <property type="component" value="Unassembled WGS sequence"/>
</dbReference>
<organism evidence="2 3">
    <name type="scientific">Nannocystis exedens</name>
    <dbReference type="NCBI Taxonomy" id="54"/>
    <lineage>
        <taxon>Bacteria</taxon>
        <taxon>Pseudomonadati</taxon>
        <taxon>Myxococcota</taxon>
        <taxon>Polyangia</taxon>
        <taxon>Nannocystales</taxon>
        <taxon>Nannocystaceae</taxon>
        <taxon>Nannocystis</taxon>
    </lineage>
</organism>
<name>A0A1I2GLU3_9BACT</name>
<evidence type="ECO:0000313" key="2">
    <source>
        <dbReference type="EMBL" id="SFF17571.1"/>
    </source>
</evidence>
<sequence length="320" mass="32922">MRPLIAYPLSLMFLALSPACGEKHSLGEWTAGAGDPSGETAGDPSGETAGDPSGETASDPTGDPSGSTGDPSGSSTTTTGEPPTTEGNDPCTQYTDLASCEAAGCEFVGGGAIEADENGCRWGEGEYGFCASFTGGSQSPALHCTPDGVPVAFPFDPGNLPADWGPCDCETQGLALDCYGFAVNVEDLGCGALSTHCESLTDEASCNQFQGDPGLNGCLWVETTHEVAAEPVCNAEPPVGRCIPVHLRHDGGCFDLNPPAECDPGDAVKSPYWGRVSDDVAPSVELELLDDVPCQFEPLGYFQCWADEDSPALCDCACGL</sequence>
<accession>A0A1I2GLU3</accession>
<protein>
    <submittedName>
        <fullName evidence="2">Uncharacterized protein</fullName>
    </submittedName>
</protein>
<dbReference type="AlphaFoldDB" id="A0A1I2GLU3"/>
<gene>
    <name evidence="2" type="ORF">SAMN02745121_07340</name>
</gene>
<proteinExistence type="predicted"/>
<keyword evidence="3" id="KW-1185">Reference proteome</keyword>
<feature type="region of interest" description="Disordered" evidence="1">
    <location>
        <begin position="27"/>
        <end position="92"/>
    </location>
</feature>
<dbReference type="EMBL" id="FOMX01000033">
    <property type="protein sequence ID" value="SFF17571.1"/>
    <property type="molecule type" value="Genomic_DNA"/>
</dbReference>
<dbReference type="STRING" id="54.SAMN02745121_07340"/>
<evidence type="ECO:0000256" key="1">
    <source>
        <dbReference type="SAM" id="MobiDB-lite"/>
    </source>
</evidence>
<evidence type="ECO:0000313" key="3">
    <source>
        <dbReference type="Proteomes" id="UP000199400"/>
    </source>
</evidence>
<feature type="compositionally biased region" description="Low complexity" evidence="1">
    <location>
        <begin position="58"/>
        <end position="90"/>
    </location>
</feature>
<reference evidence="3" key="1">
    <citation type="submission" date="2016-10" db="EMBL/GenBank/DDBJ databases">
        <authorList>
            <person name="Varghese N."/>
            <person name="Submissions S."/>
        </authorList>
    </citation>
    <scope>NUCLEOTIDE SEQUENCE [LARGE SCALE GENOMIC DNA]</scope>
    <source>
        <strain evidence="3">ATCC 25963</strain>
    </source>
</reference>